<dbReference type="Gramene" id="TraesARI7B03G04322250.2">
    <property type="protein sequence ID" value="TraesARI7B03G04322250.2"/>
    <property type="gene ID" value="TraesARI7B03G04322250"/>
</dbReference>
<dbReference type="Gramene" id="TraesCS5B02G505700.1">
    <property type="protein sequence ID" value="TraesCS5B02G505700.1"/>
    <property type="gene ID" value="TraesCS5B02G505700"/>
</dbReference>
<dbReference type="OrthoDB" id="690324at2759"/>
<dbReference type="Gramene" id="TraesSYM7B03G04017340.1">
    <property type="protein sequence ID" value="TraesSYM7B03G04017340.1"/>
    <property type="gene ID" value="TraesSYM7B03G04017340"/>
</dbReference>
<dbReference type="AlphaFoldDB" id="A0A3B6LVN9"/>
<dbReference type="STRING" id="4565.A0A3B6LVN9"/>
<reference evidence="3" key="1">
    <citation type="submission" date="2018-08" db="EMBL/GenBank/DDBJ databases">
        <authorList>
            <person name="Rossello M."/>
        </authorList>
    </citation>
    <scope>NUCLEOTIDE SEQUENCE [LARGE SCALE GENOMIC DNA]</scope>
    <source>
        <strain evidence="3">cv. Chinese Spring</strain>
    </source>
</reference>
<dbReference type="PANTHER" id="PTHR32133:SF305">
    <property type="entry name" value="F-BOX DOMAIN-CONTAINING PROTEIN"/>
    <property type="match status" value="1"/>
</dbReference>
<dbReference type="SMART" id="SM00256">
    <property type="entry name" value="FBOX"/>
    <property type="match status" value="1"/>
</dbReference>
<accession>A0A3B6LVN9</accession>
<dbReference type="Gramene" id="TraesLDM5B03G03005630.1">
    <property type="protein sequence ID" value="TraesLDM5B03G03005630.1"/>
    <property type="gene ID" value="TraesLDM5B03G03005630"/>
</dbReference>
<name>A0A3B6LVN9_WHEAT</name>
<dbReference type="PANTHER" id="PTHR32133">
    <property type="entry name" value="OS07G0120400 PROTEIN"/>
    <property type="match status" value="1"/>
</dbReference>
<evidence type="ECO:0000256" key="1">
    <source>
        <dbReference type="SAM" id="MobiDB-lite"/>
    </source>
</evidence>
<feature type="domain" description="F-box" evidence="2">
    <location>
        <begin position="2"/>
        <end position="51"/>
    </location>
</feature>
<dbReference type="InterPro" id="IPR056594">
    <property type="entry name" value="AT5G49610-like_b-prop"/>
</dbReference>
<dbReference type="InterPro" id="IPR036047">
    <property type="entry name" value="F-box-like_dom_sf"/>
</dbReference>
<dbReference type="Gramene" id="TraesJUL5B03G03023500.1">
    <property type="protein sequence ID" value="TraesJUL5B03G03023500.1"/>
    <property type="gene ID" value="TraesJUL5B03G03023500"/>
</dbReference>
<dbReference type="PROSITE" id="PS50181">
    <property type="entry name" value="FBOX"/>
    <property type="match status" value="1"/>
</dbReference>
<dbReference type="InterPro" id="IPR001810">
    <property type="entry name" value="F-box_dom"/>
</dbReference>
<dbReference type="Gene3D" id="1.20.1280.50">
    <property type="match status" value="1"/>
</dbReference>
<dbReference type="EnsemblPlants" id="TraesCS5B02G505700.1">
    <property type="protein sequence ID" value="TraesCS5B02G505700.1"/>
    <property type="gene ID" value="TraesCS5B02G505700"/>
</dbReference>
<dbReference type="SUPFAM" id="SSF81383">
    <property type="entry name" value="F-box domain"/>
    <property type="match status" value="1"/>
</dbReference>
<feature type="region of interest" description="Disordered" evidence="1">
    <location>
        <begin position="467"/>
        <end position="501"/>
    </location>
</feature>
<dbReference type="Pfam" id="PF23635">
    <property type="entry name" value="Beta-prop_AT5G49610-like"/>
    <property type="match status" value="1"/>
</dbReference>
<dbReference type="Proteomes" id="UP000019116">
    <property type="component" value="Chromosome 5B"/>
</dbReference>
<dbReference type="Gramene" id="TraesSYM7B03G04017340.2">
    <property type="protein sequence ID" value="TraesSYM7B03G04017340.2"/>
    <property type="gene ID" value="TraesSYM7B03G04017340"/>
</dbReference>
<organism evidence="3">
    <name type="scientific">Triticum aestivum</name>
    <name type="common">Wheat</name>
    <dbReference type="NCBI Taxonomy" id="4565"/>
    <lineage>
        <taxon>Eukaryota</taxon>
        <taxon>Viridiplantae</taxon>
        <taxon>Streptophyta</taxon>
        <taxon>Embryophyta</taxon>
        <taxon>Tracheophyta</taxon>
        <taxon>Spermatophyta</taxon>
        <taxon>Magnoliopsida</taxon>
        <taxon>Liliopsida</taxon>
        <taxon>Poales</taxon>
        <taxon>Poaceae</taxon>
        <taxon>BOP clade</taxon>
        <taxon>Pooideae</taxon>
        <taxon>Triticodae</taxon>
        <taxon>Triticeae</taxon>
        <taxon>Triticinae</taxon>
        <taxon>Triticum</taxon>
    </lineage>
</organism>
<sequence>MAVELLMLPDELFEEILLRLPPDEPACLLRASLVCKAWGCAVTRPSLRRRLHELHRTTPVLGFLHDRRDKSISDFIPTTISSFSLIVPDRRCWRALDCRHGRVLFLSNSKGQSTEEFLLWEPITGAQQRIPVPVAYDNISANMIVYPPAAVFCTADGCDHHDCLGGPFCVLFIFSVNNVDTDDDTDDDGVTWAGIYSSETGTWGELTSLQPFWPMCFTFYSSVLVGRSLLYFMFDDGSILEYDLARHGLAVVDPPESDYIDQCNIMLVEDGGLGVNEVVNLHLKLWAREASDITDARWVLSRVIYLGSLLPISAFVGAETRVLVLGFAEGANAIFVTTVAGVFMIKLQSNRVRKVCDDHGFCNLIPLVSFYTPMPRVEHKDPSLKHSEEADGTDQEGEEEKTADHAQQLINNGSNVNKEGDFVNILECAIHATENRVPSPCGEVAPRCTSTVNKCGCSLLCEAQEASDPLGDVPKSARNEESVKSSDSINKDGAGNPKNLQ</sequence>
<feature type="region of interest" description="Disordered" evidence="1">
    <location>
        <begin position="379"/>
        <end position="404"/>
    </location>
</feature>
<feature type="compositionally biased region" description="Acidic residues" evidence="1">
    <location>
        <begin position="390"/>
        <end position="401"/>
    </location>
</feature>
<reference evidence="3" key="2">
    <citation type="submission" date="2018-10" db="UniProtKB">
        <authorList>
            <consortium name="EnsemblPlants"/>
        </authorList>
    </citation>
    <scope>IDENTIFICATION</scope>
</reference>
<dbReference type="OMA" id="TWAGIYS"/>
<dbReference type="Gramene" id="TraesCS5B03G1226400.1">
    <property type="protein sequence ID" value="TraesCS5B03G1226400.1.CDS"/>
    <property type="gene ID" value="TraesCS5B03G1226400"/>
</dbReference>
<evidence type="ECO:0000313" key="4">
    <source>
        <dbReference type="Proteomes" id="UP000019116"/>
    </source>
</evidence>
<proteinExistence type="predicted"/>
<feature type="compositionally biased region" description="Basic and acidic residues" evidence="1">
    <location>
        <begin position="475"/>
        <end position="484"/>
    </location>
</feature>
<protein>
    <recommendedName>
        <fullName evidence="2">F-box domain-containing protein</fullName>
    </recommendedName>
</protein>
<dbReference type="Gramene" id="TraesARI7B03G04322250.1">
    <property type="protein sequence ID" value="TraesARI7B03G04322250.1"/>
    <property type="gene ID" value="TraesARI7B03G04322250"/>
</dbReference>
<feature type="compositionally biased region" description="Basic and acidic residues" evidence="1">
    <location>
        <begin position="379"/>
        <end position="389"/>
    </location>
</feature>
<dbReference type="Pfam" id="PF00646">
    <property type="entry name" value="F-box"/>
    <property type="match status" value="1"/>
</dbReference>
<evidence type="ECO:0000313" key="3">
    <source>
        <dbReference type="EnsemblPlants" id="TraesCS5B02G505700.1"/>
    </source>
</evidence>
<dbReference type="Gramene" id="TraesLDM5B03G03005630.2">
    <property type="protein sequence ID" value="TraesLDM5B03G03005630.2"/>
    <property type="gene ID" value="TraesLDM5B03G03005630"/>
</dbReference>
<keyword evidence="4" id="KW-1185">Reference proteome</keyword>
<evidence type="ECO:0000259" key="2">
    <source>
        <dbReference type="PROSITE" id="PS50181"/>
    </source>
</evidence>